<accession>A0ABN8SX57</accession>
<dbReference type="Gene3D" id="1.10.287.1490">
    <property type="match status" value="1"/>
</dbReference>
<keyword evidence="1" id="KW-0175">Coiled coil</keyword>
<dbReference type="Proteomes" id="UP001159427">
    <property type="component" value="Unassembled WGS sequence"/>
</dbReference>
<feature type="coiled-coil region" evidence="1">
    <location>
        <begin position="98"/>
        <end position="584"/>
    </location>
</feature>
<gene>
    <name evidence="2" type="ORF">PEVE_00031195</name>
</gene>
<dbReference type="EMBL" id="CALNXI010004448">
    <property type="protein sequence ID" value="CAH3195841.1"/>
    <property type="molecule type" value="Genomic_DNA"/>
</dbReference>
<feature type="non-terminal residue" evidence="2">
    <location>
        <position position="1"/>
    </location>
</feature>
<dbReference type="PANTHER" id="PTHR35352:SF1">
    <property type="entry name" value="COILED-COIL DOMAIN-CONTAINING PROTEIN 150"/>
    <property type="match status" value="1"/>
</dbReference>
<proteinExistence type="predicted"/>
<reference evidence="2 3" key="1">
    <citation type="submission" date="2022-05" db="EMBL/GenBank/DDBJ databases">
        <authorList>
            <consortium name="Genoscope - CEA"/>
            <person name="William W."/>
        </authorList>
    </citation>
    <scope>NUCLEOTIDE SEQUENCE [LARGE SCALE GENOMIC DNA]</scope>
</reference>
<protein>
    <submittedName>
        <fullName evidence="2">Uncharacterized protein</fullName>
    </submittedName>
</protein>
<name>A0ABN8SX57_9CNID</name>
<evidence type="ECO:0000313" key="2">
    <source>
        <dbReference type="EMBL" id="CAH3195841.1"/>
    </source>
</evidence>
<dbReference type="PANTHER" id="PTHR35352">
    <property type="entry name" value="COILED-COIL DOMAIN-CONTAINING PROTEIN 150"/>
    <property type="match status" value="1"/>
</dbReference>
<dbReference type="InterPro" id="IPR038807">
    <property type="entry name" value="CCDC150"/>
</dbReference>
<organism evidence="2 3">
    <name type="scientific">Porites evermanni</name>
    <dbReference type="NCBI Taxonomy" id="104178"/>
    <lineage>
        <taxon>Eukaryota</taxon>
        <taxon>Metazoa</taxon>
        <taxon>Cnidaria</taxon>
        <taxon>Anthozoa</taxon>
        <taxon>Hexacorallia</taxon>
        <taxon>Scleractinia</taxon>
        <taxon>Fungiina</taxon>
        <taxon>Poritidae</taxon>
        <taxon>Porites</taxon>
    </lineage>
</organism>
<feature type="non-terminal residue" evidence="2">
    <location>
        <position position="629"/>
    </location>
</feature>
<sequence length="629" mass="73563">VNQAVTDFSNERDKVVGQLQAAQGEIKGLQESKKLLEDENNSLLERICALEDKQASQRQIEEAMKGMMDSKNRLAFEKGGLQSKVEHLQEELKSFGAIKVTIAELQACKTTIKKLESQIREGQSANSRKDNDLRSVIQSREDALREVEKLVKHAESLERKYNEKIDSLQRSLSDARENSTRLSTTIESLMTSHSELQEAMERLQVDMGQKDSELNILRRDKISSQELIKQLQYENDALQSKIVTIEETELQELRPLREALSDAQIDRERMTDQLERLLSANKELQDNMEVLQTELGRKQVEYDNLREERDRHIRESREEKAAELEERVEDVLRQGQKDLQETRTKHKKELAKIKKDLEDANAYKNKIKDTNKKLEDKVKELEDQLAKNRSKMKSQKVQLEQLRKAQKARDTEEEGAKGKAEHFKKELNTLERVKNEYMRKNNEQAKTIGEFVSKFSDLQAELETLIQAQREKEEELERERGLRKDIEHRFKKLQAREKDLESSRKETEKKLAEANFETKQVSENLREAQEWFKTKFGNLQAELARSRKIQDALEKHNRENFKKRNEEKRKVDEATEKAKELMRASRMTISKLASDVAENHWETKGMKHALQAEMDYNLMTTQKLESLKV</sequence>
<feature type="coiled-coil region" evidence="1">
    <location>
        <begin position="19"/>
        <end position="46"/>
    </location>
</feature>
<keyword evidence="3" id="KW-1185">Reference proteome</keyword>
<comment type="caution">
    <text evidence="2">The sequence shown here is derived from an EMBL/GenBank/DDBJ whole genome shotgun (WGS) entry which is preliminary data.</text>
</comment>
<evidence type="ECO:0000313" key="3">
    <source>
        <dbReference type="Proteomes" id="UP001159427"/>
    </source>
</evidence>
<evidence type="ECO:0000256" key="1">
    <source>
        <dbReference type="SAM" id="Coils"/>
    </source>
</evidence>